<sequence length="125" mass="13728">MDPTGALPSSAGTSHEKNDRDMMMVQRPHQQQQNHAHLHHQTPKQQQIILNTRPPDINLLPLSIDRSPPPPPWNSSDSLDVLDVGLGTQIHDSSSKAAAAASRKCAKRGDSIWGAWLVSLRSTVF</sequence>
<dbReference type="PANTHER" id="PTHR33981">
    <property type="entry name" value="EXPRESSED PROTEIN"/>
    <property type="match status" value="1"/>
</dbReference>
<gene>
    <name evidence="2" type="ORF">ZOSMA_6854G00010</name>
</gene>
<dbReference type="AlphaFoldDB" id="A0A0K9NTX0"/>
<accession>A0A0K9NTX0</accession>
<evidence type="ECO:0000256" key="1">
    <source>
        <dbReference type="SAM" id="MobiDB-lite"/>
    </source>
</evidence>
<evidence type="ECO:0000313" key="2">
    <source>
        <dbReference type="EMBL" id="KMZ59507.1"/>
    </source>
</evidence>
<keyword evidence="3" id="KW-1185">Reference proteome</keyword>
<dbReference type="PANTHER" id="PTHR33981:SF3">
    <property type="entry name" value="EXPRESSED PROTEIN"/>
    <property type="match status" value="1"/>
</dbReference>
<comment type="caution">
    <text evidence="2">The sequence shown here is derived from an EMBL/GenBank/DDBJ whole genome shotgun (WGS) entry which is preliminary data.</text>
</comment>
<proteinExistence type="predicted"/>
<dbReference type="EMBL" id="LFYR01001776">
    <property type="protein sequence ID" value="KMZ59507.1"/>
    <property type="molecule type" value="Genomic_DNA"/>
</dbReference>
<protein>
    <submittedName>
        <fullName evidence="2">Uncharacterized protein</fullName>
    </submittedName>
</protein>
<dbReference type="Proteomes" id="UP000036987">
    <property type="component" value="Unassembled WGS sequence"/>
</dbReference>
<feature type="region of interest" description="Disordered" evidence="1">
    <location>
        <begin position="59"/>
        <end position="80"/>
    </location>
</feature>
<dbReference type="STRING" id="29655.A0A0K9NTX0"/>
<organism evidence="2 3">
    <name type="scientific">Zostera marina</name>
    <name type="common">Eelgrass</name>
    <dbReference type="NCBI Taxonomy" id="29655"/>
    <lineage>
        <taxon>Eukaryota</taxon>
        <taxon>Viridiplantae</taxon>
        <taxon>Streptophyta</taxon>
        <taxon>Embryophyta</taxon>
        <taxon>Tracheophyta</taxon>
        <taxon>Spermatophyta</taxon>
        <taxon>Magnoliopsida</taxon>
        <taxon>Liliopsida</taxon>
        <taxon>Zosteraceae</taxon>
        <taxon>Zostera</taxon>
    </lineage>
</organism>
<reference evidence="3" key="1">
    <citation type="journal article" date="2016" name="Nature">
        <title>The genome of the seagrass Zostera marina reveals angiosperm adaptation to the sea.</title>
        <authorList>
            <person name="Olsen J.L."/>
            <person name="Rouze P."/>
            <person name="Verhelst B."/>
            <person name="Lin Y.-C."/>
            <person name="Bayer T."/>
            <person name="Collen J."/>
            <person name="Dattolo E."/>
            <person name="De Paoli E."/>
            <person name="Dittami S."/>
            <person name="Maumus F."/>
            <person name="Michel G."/>
            <person name="Kersting A."/>
            <person name="Lauritano C."/>
            <person name="Lohaus R."/>
            <person name="Toepel M."/>
            <person name="Tonon T."/>
            <person name="Vanneste K."/>
            <person name="Amirebrahimi M."/>
            <person name="Brakel J."/>
            <person name="Bostroem C."/>
            <person name="Chovatia M."/>
            <person name="Grimwood J."/>
            <person name="Jenkins J.W."/>
            <person name="Jueterbock A."/>
            <person name="Mraz A."/>
            <person name="Stam W.T."/>
            <person name="Tice H."/>
            <person name="Bornberg-Bauer E."/>
            <person name="Green P.J."/>
            <person name="Pearson G.A."/>
            <person name="Procaccini G."/>
            <person name="Duarte C.M."/>
            <person name="Schmutz J."/>
            <person name="Reusch T.B.H."/>
            <person name="Van de Peer Y."/>
        </authorList>
    </citation>
    <scope>NUCLEOTIDE SEQUENCE [LARGE SCALE GENOMIC DNA]</scope>
    <source>
        <strain evidence="3">cv. Finnish</strain>
    </source>
</reference>
<evidence type="ECO:0000313" key="3">
    <source>
        <dbReference type="Proteomes" id="UP000036987"/>
    </source>
</evidence>
<feature type="region of interest" description="Disordered" evidence="1">
    <location>
        <begin position="1"/>
        <end position="46"/>
    </location>
</feature>
<name>A0A0K9NTX0_ZOSMR</name>